<feature type="region of interest" description="Disordered" evidence="7">
    <location>
        <begin position="199"/>
        <end position="264"/>
    </location>
</feature>
<dbReference type="Proteomes" id="UP000825935">
    <property type="component" value="Chromosome 2"/>
</dbReference>
<feature type="compositionally biased region" description="Polar residues" evidence="7">
    <location>
        <begin position="586"/>
        <end position="599"/>
    </location>
</feature>
<comment type="caution">
    <text evidence="9">The sequence shown here is derived from an EMBL/GenBank/DDBJ whole genome shotgun (WGS) entry which is preliminary data.</text>
</comment>
<feature type="region of interest" description="Disordered" evidence="7">
    <location>
        <begin position="535"/>
        <end position="599"/>
    </location>
</feature>
<evidence type="ECO:0000256" key="4">
    <source>
        <dbReference type="ARBA" id="ARBA00022701"/>
    </source>
</evidence>
<evidence type="ECO:0000256" key="1">
    <source>
        <dbReference type="ARBA" id="ARBA00004245"/>
    </source>
</evidence>
<reference evidence="9" key="1">
    <citation type="submission" date="2021-08" db="EMBL/GenBank/DDBJ databases">
        <title>WGS assembly of Ceratopteris richardii.</title>
        <authorList>
            <person name="Marchant D.B."/>
            <person name="Chen G."/>
            <person name="Jenkins J."/>
            <person name="Shu S."/>
            <person name="Leebens-Mack J."/>
            <person name="Grimwood J."/>
            <person name="Schmutz J."/>
            <person name="Soltis P."/>
            <person name="Soltis D."/>
            <person name="Chen Z.-H."/>
        </authorList>
    </citation>
    <scope>NUCLEOTIDE SEQUENCE</scope>
    <source>
        <strain evidence="9">Whitten #5841</strain>
        <tissue evidence="9">Leaf</tissue>
    </source>
</reference>
<evidence type="ECO:0000256" key="5">
    <source>
        <dbReference type="ARBA" id="ARBA00023212"/>
    </source>
</evidence>
<evidence type="ECO:0000256" key="2">
    <source>
        <dbReference type="ARBA" id="ARBA00005885"/>
    </source>
</evidence>
<evidence type="ECO:0000259" key="8">
    <source>
        <dbReference type="Pfam" id="PF06886"/>
    </source>
</evidence>
<dbReference type="Pfam" id="PF06886">
    <property type="entry name" value="TPX2"/>
    <property type="match status" value="1"/>
</dbReference>
<name>A0A8T2VH18_CERRI</name>
<protein>
    <recommendedName>
        <fullName evidence="8">TPX2 C-terminal domain-containing protein</fullName>
    </recommendedName>
</protein>
<evidence type="ECO:0000313" key="10">
    <source>
        <dbReference type="Proteomes" id="UP000825935"/>
    </source>
</evidence>
<dbReference type="GO" id="GO:0005874">
    <property type="term" value="C:microtubule"/>
    <property type="evidence" value="ECO:0007669"/>
    <property type="project" value="UniProtKB-KW"/>
</dbReference>
<dbReference type="EMBL" id="CM035407">
    <property type="protein sequence ID" value="KAH7445158.1"/>
    <property type="molecule type" value="Genomic_DNA"/>
</dbReference>
<dbReference type="PANTHER" id="PTHR46372:SF2">
    <property type="entry name" value="PROTEIN WVD2-LIKE 3"/>
    <property type="match status" value="1"/>
</dbReference>
<organism evidence="9 10">
    <name type="scientific">Ceratopteris richardii</name>
    <name type="common">Triangle waterfern</name>
    <dbReference type="NCBI Taxonomy" id="49495"/>
    <lineage>
        <taxon>Eukaryota</taxon>
        <taxon>Viridiplantae</taxon>
        <taxon>Streptophyta</taxon>
        <taxon>Embryophyta</taxon>
        <taxon>Tracheophyta</taxon>
        <taxon>Polypodiopsida</taxon>
        <taxon>Polypodiidae</taxon>
        <taxon>Polypodiales</taxon>
        <taxon>Pteridineae</taxon>
        <taxon>Pteridaceae</taxon>
        <taxon>Parkerioideae</taxon>
        <taxon>Ceratopteris</taxon>
    </lineage>
</organism>
<accession>A0A8T2VH18</accession>
<feature type="compositionally biased region" description="Low complexity" evidence="7">
    <location>
        <begin position="443"/>
        <end position="455"/>
    </location>
</feature>
<feature type="compositionally biased region" description="Polar residues" evidence="7">
    <location>
        <begin position="123"/>
        <end position="132"/>
    </location>
</feature>
<feature type="coiled-coil region" evidence="6">
    <location>
        <begin position="316"/>
        <end position="343"/>
    </location>
</feature>
<dbReference type="GO" id="GO:0008017">
    <property type="term" value="F:microtubule binding"/>
    <property type="evidence" value="ECO:0007669"/>
    <property type="project" value="InterPro"/>
</dbReference>
<keyword evidence="6" id="KW-0175">Coiled coil</keyword>
<dbReference type="GO" id="GO:0000226">
    <property type="term" value="P:microtubule cytoskeleton organization"/>
    <property type="evidence" value="ECO:0007669"/>
    <property type="project" value="InterPro"/>
</dbReference>
<feature type="region of interest" description="Disordered" evidence="7">
    <location>
        <begin position="278"/>
        <end position="307"/>
    </location>
</feature>
<sequence>MVNMELENLSSVGIDMYASENIKELMHMNRNIENRCCIINTRDAEDRLSLRGRSDNNTNCGEDIVQSLKTCVPDVYDAEDTISLCGKSGKDANPVEDLTESLKMIDLKSVPTAGGHTSELEETCSQNSSPRTDFSRSHSVALEVDFQSELVLQNHASPEKASREMSLNALEVESCASLCLDDAYVIHNVEPLAEEKELQRNLSKHDSTAKVSQSLKGMKPTSSEKVSSSKTTTSKFTKTQPFMLSTVKRAEERPGNRGSSGAHQDVKAFQKKFFVAKSDHSGDSRMSVSHGEQLRPNTGGFSFRSDERAKKRKEFYSKLQEKFNAKEEERSKLKEKTQKEDEEALKLLRRSLTFKASPLPDFYQEGPPPKPEPKKIPTTEAKSPKFTNRCRRSSSESVSSAKPRSLYNETRDDQRNCQHVSNGRVSIEGRKTKDCPLKYDLSLSTSTSENENGSSTYHDNRDEDDINTEGKRTETQSQGKDRSIAKAHSKASAKAVAKGNEKGQAKRGNNILRNCANKGSTACSLSNRMRSKIEHLPPDAEEVSSTMATKASKKERLKGPTPYFRKRESLNDVQPQPADAEVCPSASVQTISTDTVEGT</sequence>
<feature type="compositionally biased region" description="Low complexity" evidence="7">
    <location>
        <begin position="219"/>
        <end position="239"/>
    </location>
</feature>
<proteinExistence type="inferred from homology"/>
<evidence type="ECO:0000256" key="6">
    <source>
        <dbReference type="SAM" id="Coils"/>
    </source>
</evidence>
<feature type="region of interest" description="Disordered" evidence="7">
    <location>
        <begin position="112"/>
        <end position="136"/>
    </location>
</feature>
<dbReference type="InterPro" id="IPR027329">
    <property type="entry name" value="TPX2_C"/>
</dbReference>
<keyword evidence="5" id="KW-0206">Cytoskeleton</keyword>
<dbReference type="InterPro" id="IPR044806">
    <property type="entry name" value="WVD2/WDL1-4"/>
</dbReference>
<evidence type="ECO:0000256" key="7">
    <source>
        <dbReference type="SAM" id="MobiDB-lite"/>
    </source>
</evidence>
<keyword evidence="3" id="KW-0963">Cytoplasm</keyword>
<evidence type="ECO:0000256" key="3">
    <source>
        <dbReference type="ARBA" id="ARBA00022490"/>
    </source>
</evidence>
<feature type="region of interest" description="Disordered" evidence="7">
    <location>
        <begin position="357"/>
        <end position="425"/>
    </location>
</feature>
<feature type="compositionally biased region" description="Low complexity" evidence="7">
    <location>
        <begin position="395"/>
        <end position="405"/>
    </location>
</feature>
<dbReference type="AlphaFoldDB" id="A0A8T2VH18"/>
<dbReference type="EMBL" id="CM035407">
    <property type="protein sequence ID" value="KAH7445156.1"/>
    <property type="molecule type" value="Genomic_DNA"/>
</dbReference>
<feature type="compositionally biased region" description="Basic and acidic residues" evidence="7">
    <location>
        <begin position="199"/>
        <end position="208"/>
    </location>
</feature>
<feature type="compositionally biased region" description="Basic and acidic residues" evidence="7">
    <location>
        <begin position="468"/>
        <end position="484"/>
    </location>
</feature>
<evidence type="ECO:0000313" key="9">
    <source>
        <dbReference type="EMBL" id="KAH7445156.1"/>
    </source>
</evidence>
<comment type="similarity">
    <text evidence="2">Belongs to the TPX2 family.</text>
</comment>
<gene>
    <name evidence="9" type="ORF">KP509_02G109600</name>
</gene>
<feature type="domain" description="TPX2 C-terminal" evidence="8">
    <location>
        <begin position="301"/>
        <end position="372"/>
    </location>
</feature>
<keyword evidence="10" id="KW-1185">Reference proteome</keyword>
<keyword evidence="4" id="KW-0493">Microtubule</keyword>
<dbReference type="PANTHER" id="PTHR46372">
    <property type="entry name" value="PROTEIN WVD2-LIKE 3"/>
    <property type="match status" value="1"/>
</dbReference>
<feature type="region of interest" description="Disordered" evidence="7">
    <location>
        <begin position="443"/>
        <end position="508"/>
    </location>
</feature>
<comment type="subcellular location">
    <subcellularLocation>
        <location evidence="1">Cytoplasm</location>
        <location evidence="1">Cytoskeleton</location>
    </subcellularLocation>
</comment>
<dbReference type="OrthoDB" id="1925970at2759"/>